<sequence length="91" mass="9524">MQIATIFIVAILATLSAASPAADVHQQLQPRASFTQHATEAVKSAKLNASAAHSARYVTRGLARAAPSQLSAHFHYSSMVILIGAAANLNK</sequence>
<gene>
    <name evidence="2" type="ORF">PCASD_00655</name>
</gene>
<accession>A0A2N5VL14</accession>
<protein>
    <submittedName>
        <fullName evidence="2">Uncharacterized protein</fullName>
    </submittedName>
</protein>
<name>A0A2N5VL14_9BASI</name>
<evidence type="ECO:0000313" key="2">
    <source>
        <dbReference type="EMBL" id="PLW50646.1"/>
    </source>
</evidence>
<reference evidence="2 3" key="1">
    <citation type="submission" date="2017-11" db="EMBL/GenBank/DDBJ databases">
        <title>De novo assembly and phasing of dikaryotic genomes from two isolates of Puccinia coronata f. sp. avenae, the causal agent of oat crown rust.</title>
        <authorList>
            <person name="Miller M.E."/>
            <person name="Zhang Y."/>
            <person name="Omidvar V."/>
            <person name="Sperschneider J."/>
            <person name="Schwessinger B."/>
            <person name="Raley C."/>
            <person name="Palmer J.M."/>
            <person name="Garnica D."/>
            <person name="Upadhyaya N."/>
            <person name="Rathjen J."/>
            <person name="Taylor J.M."/>
            <person name="Park R.F."/>
            <person name="Dodds P.N."/>
            <person name="Hirsch C.D."/>
            <person name="Kianian S.F."/>
            <person name="Figueroa M."/>
        </authorList>
    </citation>
    <scope>NUCLEOTIDE SEQUENCE [LARGE SCALE GENOMIC DNA]</scope>
    <source>
        <strain evidence="2">12SD80</strain>
    </source>
</reference>
<evidence type="ECO:0000313" key="3">
    <source>
        <dbReference type="Proteomes" id="UP000235392"/>
    </source>
</evidence>
<dbReference type="AlphaFoldDB" id="A0A2N5VL14"/>
<organism evidence="2 3">
    <name type="scientific">Puccinia coronata f. sp. avenae</name>
    <dbReference type="NCBI Taxonomy" id="200324"/>
    <lineage>
        <taxon>Eukaryota</taxon>
        <taxon>Fungi</taxon>
        <taxon>Dikarya</taxon>
        <taxon>Basidiomycota</taxon>
        <taxon>Pucciniomycotina</taxon>
        <taxon>Pucciniomycetes</taxon>
        <taxon>Pucciniales</taxon>
        <taxon>Pucciniaceae</taxon>
        <taxon>Puccinia</taxon>
    </lineage>
</organism>
<feature type="chain" id="PRO_5014944133" evidence="1">
    <location>
        <begin position="19"/>
        <end position="91"/>
    </location>
</feature>
<comment type="caution">
    <text evidence="2">The sequence shown here is derived from an EMBL/GenBank/DDBJ whole genome shotgun (WGS) entry which is preliminary data.</text>
</comment>
<dbReference type="EMBL" id="PGCI01000009">
    <property type="protein sequence ID" value="PLW50646.1"/>
    <property type="molecule type" value="Genomic_DNA"/>
</dbReference>
<proteinExistence type="predicted"/>
<dbReference type="Proteomes" id="UP000235392">
    <property type="component" value="Unassembled WGS sequence"/>
</dbReference>
<keyword evidence="1" id="KW-0732">Signal</keyword>
<feature type="signal peptide" evidence="1">
    <location>
        <begin position="1"/>
        <end position="18"/>
    </location>
</feature>
<evidence type="ECO:0000256" key="1">
    <source>
        <dbReference type="SAM" id="SignalP"/>
    </source>
</evidence>